<dbReference type="InterPro" id="IPR011650">
    <property type="entry name" value="Peptidase_M20_dimer"/>
</dbReference>
<keyword evidence="8" id="KW-0479">Metal-binding</keyword>
<dbReference type="Pfam" id="PF01546">
    <property type="entry name" value="Peptidase_M20"/>
    <property type="match status" value="1"/>
</dbReference>
<dbReference type="PANTHER" id="PTHR43808">
    <property type="entry name" value="ACETYLORNITHINE DEACETYLASE"/>
    <property type="match status" value="1"/>
</dbReference>
<dbReference type="EMBL" id="CP093365">
    <property type="protein sequence ID" value="UQS83501.1"/>
    <property type="molecule type" value="Genomic_DNA"/>
</dbReference>
<dbReference type="InterPro" id="IPR010182">
    <property type="entry name" value="ArgE/DapE"/>
</dbReference>
<dbReference type="CDD" id="cd08659">
    <property type="entry name" value="M20_ArgE_DapE-like"/>
    <property type="match status" value="1"/>
</dbReference>
<evidence type="ECO:0000256" key="10">
    <source>
        <dbReference type="ARBA" id="ARBA00022833"/>
    </source>
</evidence>
<evidence type="ECO:0000256" key="8">
    <source>
        <dbReference type="ARBA" id="ARBA00022723"/>
    </source>
</evidence>
<keyword evidence="13" id="KW-0170">Cobalt</keyword>
<dbReference type="SUPFAM" id="SSF53187">
    <property type="entry name" value="Zn-dependent exopeptidases"/>
    <property type="match status" value="1"/>
</dbReference>
<comment type="catalytic activity">
    <reaction evidence="14">
        <text>N-succinyl-(2S,6S)-2,6-diaminopimelate + H2O = (2S,6S)-2,6-diaminopimelate + succinate</text>
        <dbReference type="Rhea" id="RHEA:22608"/>
        <dbReference type="ChEBI" id="CHEBI:15377"/>
        <dbReference type="ChEBI" id="CHEBI:30031"/>
        <dbReference type="ChEBI" id="CHEBI:57609"/>
        <dbReference type="ChEBI" id="CHEBI:58087"/>
        <dbReference type="EC" id="3.5.1.18"/>
    </reaction>
</comment>
<dbReference type="InterPro" id="IPR001261">
    <property type="entry name" value="ArgE/DapE_CS"/>
</dbReference>
<dbReference type="SUPFAM" id="SSF55031">
    <property type="entry name" value="Bacterial exopeptidase dimerisation domain"/>
    <property type="match status" value="1"/>
</dbReference>
<dbReference type="NCBIfam" id="TIGR01910">
    <property type="entry name" value="DapE-ArgE"/>
    <property type="match status" value="1"/>
</dbReference>
<dbReference type="InterPro" id="IPR036264">
    <property type="entry name" value="Bact_exopeptidase_dim_dom"/>
</dbReference>
<gene>
    <name evidence="16" type="ORF">MOO47_06935</name>
</gene>
<evidence type="ECO:0000256" key="4">
    <source>
        <dbReference type="ARBA" id="ARBA00006247"/>
    </source>
</evidence>
<evidence type="ECO:0000256" key="5">
    <source>
        <dbReference type="ARBA" id="ARBA00011921"/>
    </source>
</evidence>
<keyword evidence="11" id="KW-0220">Diaminopimelate biosynthesis</keyword>
<name>A0ABY4PCS6_9LACO</name>
<dbReference type="Gene3D" id="3.40.630.10">
    <property type="entry name" value="Zn peptidases"/>
    <property type="match status" value="2"/>
</dbReference>
<evidence type="ECO:0000313" key="16">
    <source>
        <dbReference type="EMBL" id="UQS83501.1"/>
    </source>
</evidence>
<evidence type="ECO:0000256" key="13">
    <source>
        <dbReference type="ARBA" id="ARBA00023285"/>
    </source>
</evidence>
<comment type="pathway">
    <text evidence="3">Amino-acid biosynthesis; L-lysine biosynthesis via DAP pathway; LL-2,6-diaminopimelate from (S)-tetrahydrodipicolinate (succinylase route): step 3/3.</text>
</comment>
<proteinExistence type="inferred from homology"/>
<evidence type="ECO:0000256" key="14">
    <source>
        <dbReference type="ARBA" id="ARBA00051301"/>
    </source>
</evidence>
<reference evidence="16 17" key="1">
    <citation type="journal article" date="2022" name="Int. J. Syst. Evol. Microbiol.">
        <title>Apilactobacillus apisilvae sp. nov., Nicolia spurrieriana gen. nov. sp. nov., Bombilactobacillus folatiphilus sp. nov. and Bombilactobacillus thymidiniphilus sp. nov., four new lactic acid bacterial isolates from stingless bees Tetragonula carbonaria and Austroplebeia australis.</title>
        <authorList>
            <person name="Oliphant S.A."/>
            <person name="Watson-Haigh N.S."/>
            <person name="Sumby K.M."/>
            <person name="Gardner J."/>
            <person name="Groom S."/>
            <person name="Jiranek V."/>
        </authorList>
    </citation>
    <scope>NUCLEOTIDE SEQUENCE [LARGE SCALE GENOMIC DNA]</scope>
    <source>
        <strain evidence="16 17">SG4_A1</strain>
    </source>
</reference>
<evidence type="ECO:0000256" key="3">
    <source>
        <dbReference type="ARBA" id="ARBA00005130"/>
    </source>
</evidence>
<dbReference type="Gene3D" id="3.30.70.360">
    <property type="match status" value="1"/>
</dbReference>
<evidence type="ECO:0000256" key="12">
    <source>
        <dbReference type="ARBA" id="ARBA00023154"/>
    </source>
</evidence>
<dbReference type="PANTHER" id="PTHR43808:SF8">
    <property type="entry name" value="PEPTIDASE M20 DIMERISATION DOMAIN-CONTAINING PROTEIN"/>
    <property type="match status" value="1"/>
</dbReference>
<dbReference type="EC" id="3.5.1.18" evidence="5"/>
<sequence>MEPKQALKILTDLISIETVDQNESQVADYLTHLFVPFADRAQLKRISFAPGRDNLLITVGTQGPILGFSGHEDVVAADKDQWQTDPFVGTMRDDRIYGRGASDMKSGLAAMVVAMLDLLASNQPLPGRIRLLATIGEETGEYGANQVVQQGLVDDLAGIVIGEPSNLQLEVTHKGVIDYCVTSVGLASHASKPEAGQNAIWPLILFAQKVHDYFEQATISDPKLGQMTHVLSQINGGEQINSVPAKAQLTGNIRTIPAYSHKQIYQFLDNAIEQINQADDAQLTIEYRYPEPPLPDQSHNKLVLVAQGVLQNKLHLPGEIIAGTGATEACEYVKVPNMPILVCGPGEGISDHQDNEWVSIKNYLLGCQFYEELAWQFWKDQLAK</sequence>
<dbReference type="PROSITE" id="PS00759">
    <property type="entry name" value="ARGE_DAPE_CPG2_2"/>
    <property type="match status" value="1"/>
</dbReference>
<protein>
    <recommendedName>
        <fullName evidence="6">Probable succinyl-diaminopimelate desuccinylase</fullName>
        <ecNumber evidence="5">3.5.1.18</ecNumber>
    </recommendedName>
</protein>
<dbReference type="RefSeq" id="WP_249512727.1">
    <property type="nucleotide sequence ID" value="NZ_CP093365.1"/>
</dbReference>
<evidence type="ECO:0000256" key="1">
    <source>
        <dbReference type="ARBA" id="ARBA00001941"/>
    </source>
</evidence>
<dbReference type="Proteomes" id="UP000831947">
    <property type="component" value="Chromosome"/>
</dbReference>
<comment type="similarity">
    <text evidence="4">Belongs to the peptidase M20A family.</text>
</comment>
<evidence type="ECO:0000256" key="9">
    <source>
        <dbReference type="ARBA" id="ARBA00022801"/>
    </source>
</evidence>
<evidence type="ECO:0000256" key="6">
    <source>
        <dbReference type="ARBA" id="ARBA00016853"/>
    </source>
</evidence>
<keyword evidence="9" id="KW-0378">Hydrolase</keyword>
<evidence type="ECO:0000256" key="2">
    <source>
        <dbReference type="ARBA" id="ARBA00001947"/>
    </source>
</evidence>
<evidence type="ECO:0000256" key="11">
    <source>
        <dbReference type="ARBA" id="ARBA00022915"/>
    </source>
</evidence>
<accession>A0ABY4PCS6</accession>
<feature type="domain" description="Peptidase M20 dimerisation" evidence="15">
    <location>
        <begin position="172"/>
        <end position="277"/>
    </location>
</feature>
<evidence type="ECO:0000313" key="17">
    <source>
        <dbReference type="Proteomes" id="UP000831947"/>
    </source>
</evidence>
<evidence type="ECO:0000256" key="7">
    <source>
        <dbReference type="ARBA" id="ARBA00022605"/>
    </source>
</evidence>
<dbReference type="InterPro" id="IPR050072">
    <property type="entry name" value="Peptidase_M20A"/>
</dbReference>
<keyword evidence="10" id="KW-0862">Zinc</keyword>
<comment type="cofactor">
    <cofactor evidence="2">
        <name>Zn(2+)</name>
        <dbReference type="ChEBI" id="CHEBI:29105"/>
    </cofactor>
</comment>
<organism evidence="16 17">
    <name type="scientific">Bombilactobacillus thymidiniphilus</name>
    <dbReference type="NCBI Taxonomy" id="2923363"/>
    <lineage>
        <taxon>Bacteria</taxon>
        <taxon>Bacillati</taxon>
        <taxon>Bacillota</taxon>
        <taxon>Bacilli</taxon>
        <taxon>Lactobacillales</taxon>
        <taxon>Lactobacillaceae</taxon>
        <taxon>Bombilactobacillus</taxon>
    </lineage>
</organism>
<dbReference type="PROSITE" id="PS00758">
    <property type="entry name" value="ARGE_DAPE_CPG2_1"/>
    <property type="match status" value="1"/>
</dbReference>
<keyword evidence="7" id="KW-0028">Amino-acid biosynthesis</keyword>
<evidence type="ECO:0000259" key="15">
    <source>
        <dbReference type="Pfam" id="PF07687"/>
    </source>
</evidence>
<dbReference type="InterPro" id="IPR002933">
    <property type="entry name" value="Peptidase_M20"/>
</dbReference>
<dbReference type="NCBIfam" id="NF006365">
    <property type="entry name" value="PRK08588.1"/>
    <property type="match status" value="1"/>
</dbReference>
<keyword evidence="17" id="KW-1185">Reference proteome</keyword>
<keyword evidence="12" id="KW-0457">Lysine biosynthesis</keyword>
<comment type="cofactor">
    <cofactor evidence="1">
        <name>Co(2+)</name>
        <dbReference type="ChEBI" id="CHEBI:48828"/>
    </cofactor>
</comment>
<dbReference type="Pfam" id="PF07687">
    <property type="entry name" value="M20_dimer"/>
    <property type="match status" value="1"/>
</dbReference>